<reference evidence="2" key="1">
    <citation type="submission" date="2020-06" db="EMBL/GenBank/DDBJ databases">
        <title>Draft genome of Bugula neritina, a colonial animal packing powerful symbionts and potential medicines.</title>
        <authorList>
            <person name="Rayko M."/>
        </authorList>
    </citation>
    <scope>NUCLEOTIDE SEQUENCE [LARGE SCALE GENOMIC DNA]</scope>
    <source>
        <strain evidence="2">Kwan_BN1</strain>
    </source>
</reference>
<dbReference type="Proteomes" id="UP000593567">
    <property type="component" value="Unassembled WGS sequence"/>
</dbReference>
<feature type="transmembrane region" description="Helical" evidence="1">
    <location>
        <begin position="77"/>
        <end position="97"/>
    </location>
</feature>
<feature type="transmembrane region" description="Helical" evidence="1">
    <location>
        <begin position="126"/>
        <end position="147"/>
    </location>
</feature>
<dbReference type="SUPFAM" id="SSF81321">
    <property type="entry name" value="Family A G protein-coupled receptor-like"/>
    <property type="match status" value="1"/>
</dbReference>
<keyword evidence="3" id="KW-1185">Reference proteome</keyword>
<keyword evidence="1" id="KW-0812">Transmembrane</keyword>
<proteinExistence type="predicted"/>
<organism evidence="2 3">
    <name type="scientific">Bugula neritina</name>
    <name type="common">Brown bryozoan</name>
    <name type="synonym">Sertularia neritina</name>
    <dbReference type="NCBI Taxonomy" id="10212"/>
    <lineage>
        <taxon>Eukaryota</taxon>
        <taxon>Metazoa</taxon>
        <taxon>Spiralia</taxon>
        <taxon>Lophotrochozoa</taxon>
        <taxon>Bryozoa</taxon>
        <taxon>Gymnolaemata</taxon>
        <taxon>Cheilostomatida</taxon>
        <taxon>Flustrina</taxon>
        <taxon>Buguloidea</taxon>
        <taxon>Bugulidae</taxon>
        <taxon>Bugula</taxon>
    </lineage>
</organism>
<feature type="transmembrane region" description="Helical" evidence="1">
    <location>
        <begin position="216"/>
        <end position="237"/>
    </location>
</feature>
<feature type="transmembrane region" description="Helical" evidence="1">
    <location>
        <begin position="167"/>
        <end position="188"/>
    </location>
</feature>
<evidence type="ECO:0008006" key="4">
    <source>
        <dbReference type="Google" id="ProtNLM"/>
    </source>
</evidence>
<sequence length="307" mass="34718">MTLPSFCRLYFVLMCSERLMFTPQLSLMDYGQINDKKSLWITTNLSILNICNNITSILLYNCYIAESILKLQAPAPFWIFITITSLAGISALSRYLILLLSSIEQYIGVCHPHSYKNSFLVKNMKAVTCISILLLFISVPTCLIMVGPKFCHSWVRASVTYTGRTTGFLAGFLLFTSLVSIITILLMIRMWKKLKFMMQRPSVVGNQRKVQSASTYIIWTTCLFILMSLPTLASTFIQVIQVYLFWLEAVSSVIFSVYGTANVALFAYFHKNYIDKIKSMNKNVKCSTKVSPSTPGDTLPECPAPRN</sequence>
<feature type="transmembrane region" description="Helical" evidence="1">
    <location>
        <begin position="243"/>
        <end position="269"/>
    </location>
</feature>
<evidence type="ECO:0000313" key="2">
    <source>
        <dbReference type="EMBL" id="KAF6023723.1"/>
    </source>
</evidence>
<evidence type="ECO:0000256" key="1">
    <source>
        <dbReference type="SAM" id="Phobius"/>
    </source>
</evidence>
<dbReference type="AlphaFoldDB" id="A0A7J7JCR3"/>
<gene>
    <name evidence="2" type="ORF">EB796_017989</name>
</gene>
<keyword evidence="1" id="KW-0472">Membrane</keyword>
<keyword evidence="1" id="KW-1133">Transmembrane helix</keyword>
<protein>
    <recommendedName>
        <fullName evidence="4">G-protein coupled receptors family 1 profile domain-containing protein</fullName>
    </recommendedName>
</protein>
<comment type="caution">
    <text evidence="2">The sequence shown here is derived from an EMBL/GenBank/DDBJ whole genome shotgun (WGS) entry which is preliminary data.</text>
</comment>
<dbReference type="EMBL" id="VXIV02002674">
    <property type="protein sequence ID" value="KAF6023723.1"/>
    <property type="molecule type" value="Genomic_DNA"/>
</dbReference>
<accession>A0A7J7JCR3</accession>
<evidence type="ECO:0000313" key="3">
    <source>
        <dbReference type="Proteomes" id="UP000593567"/>
    </source>
</evidence>
<name>A0A7J7JCR3_BUGNE</name>
<dbReference type="Gene3D" id="1.20.1070.10">
    <property type="entry name" value="Rhodopsin 7-helix transmembrane proteins"/>
    <property type="match status" value="1"/>
</dbReference>